<dbReference type="FunFam" id="2.40.30.20:FF:000001">
    <property type="entry name" value="ATP synthase subunit alpha"/>
    <property type="match status" value="1"/>
</dbReference>
<dbReference type="AlphaFoldDB" id="X1TVB5"/>
<evidence type="ECO:0000313" key="13">
    <source>
        <dbReference type="EMBL" id="GAI95331.1"/>
    </source>
</evidence>
<dbReference type="FunFam" id="3.40.50.300:FF:002432">
    <property type="entry name" value="ATP synthase subunit alpha, mitochondrial"/>
    <property type="match status" value="1"/>
</dbReference>
<dbReference type="Pfam" id="PF00006">
    <property type="entry name" value="ATP-synt_ab"/>
    <property type="match status" value="1"/>
</dbReference>
<dbReference type="EMBL" id="BARW01018130">
    <property type="protein sequence ID" value="GAI95331.1"/>
    <property type="molecule type" value="Genomic_DNA"/>
</dbReference>
<comment type="similarity">
    <text evidence="2">Belongs to the ATPase alpha/beta chains family.</text>
</comment>
<accession>X1TVB5</accession>
<dbReference type="InterPro" id="IPR004100">
    <property type="entry name" value="ATPase_F1/V1/A1_a/bsu_N"/>
</dbReference>
<evidence type="ECO:0000259" key="11">
    <source>
        <dbReference type="Pfam" id="PF00006"/>
    </source>
</evidence>
<comment type="caution">
    <text evidence="13">The sequence shown here is derived from an EMBL/GenBank/DDBJ whole genome shotgun (WGS) entry which is preliminary data.</text>
</comment>
<evidence type="ECO:0000256" key="1">
    <source>
        <dbReference type="ARBA" id="ARBA00004370"/>
    </source>
</evidence>
<gene>
    <name evidence="13" type="ORF">S12H4_31110</name>
</gene>
<dbReference type="InterPro" id="IPR005294">
    <property type="entry name" value="ATP_synth_F1_asu"/>
</dbReference>
<sequence length="239" mass="24934">MAKGQDIVSVIKQQIEQFGTQVSIVDVGTVIAVGDGIARIHGLSGAKYNELLQFPGDVIGIALNLEEDSVAAVILGDDSGIKEGDEVRATNRIAEVPVGDALIGRVIDPLGRPLDGKGSIKTSKARPLERVAPNVVARKPVDTPVQTGIKAIDSMIPIGRGQRELIIGDRSTGKTAIALDTIVNQKGGDLVCIYVAIGQKASKVAQVVANLEAQGAMEHTIVVAANASESVALQYLAPY</sequence>
<keyword evidence="4" id="KW-0547">Nucleotide-binding</keyword>
<evidence type="ECO:0008006" key="14">
    <source>
        <dbReference type="Google" id="ProtNLM"/>
    </source>
</evidence>
<evidence type="ECO:0000259" key="12">
    <source>
        <dbReference type="Pfam" id="PF02874"/>
    </source>
</evidence>
<evidence type="ECO:0000256" key="4">
    <source>
        <dbReference type="ARBA" id="ARBA00022741"/>
    </source>
</evidence>
<dbReference type="CDD" id="cd18116">
    <property type="entry name" value="ATP-synt_F1_alpha_N"/>
    <property type="match status" value="1"/>
</dbReference>
<dbReference type="Gene3D" id="3.40.50.300">
    <property type="entry name" value="P-loop containing nucleotide triphosphate hydrolases"/>
    <property type="match status" value="1"/>
</dbReference>
<keyword evidence="10" id="KW-0066">ATP synthesis</keyword>
<keyword evidence="7" id="KW-0406">Ion transport</keyword>
<evidence type="ECO:0000256" key="6">
    <source>
        <dbReference type="ARBA" id="ARBA00022840"/>
    </source>
</evidence>
<evidence type="ECO:0000256" key="9">
    <source>
        <dbReference type="ARBA" id="ARBA00023196"/>
    </source>
</evidence>
<feature type="domain" description="ATPase F1/V1/A1 complex alpha/beta subunit nucleotide-binding" evidence="11">
    <location>
        <begin position="148"/>
        <end position="239"/>
    </location>
</feature>
<dbReference type="GO" id="GO:0005524">
    <property type="term" value="F:ATP binding"/>
    <property type="evidence" value="ECO:0007669"/>
    <property type="project" value="UniProtKB-KW"/>
</dbReference>
<feature type="domain" description="ATPase F1/V1/A1 complex alpha/beta subunit N-terminal" evidence="12">
    <location>
        <begin position="27"/>
        <end position="91"/>
    </location>
</feature>
<keyword evidence="9" id="KW-0139">CF(1)</keyword>
<dbReference type="GO" id="GO:0046933">
    <property type="term" value="F:proton-transporting ATP synthase activity, rotational mechanism"/>
    <property type="evidence" value="ECO:0007669"/>
    <property type="project" value="InterPro"/>
</dbReference>
<dbReference type="InterPro" id="IPR027417">
    <property type="entry name" value="P-loop_NTPase"/>
</dbReference>
<evidence type="ECO:0000256" key="8">
    <source>
        <dbReference type="ARBA" id="ARBA00023136"/>
    </source>
</evidence>
<keyword evidence="3" id="KW-0813">Transport</keyword>
<dbReference type="InterPro" id="IPR000194">
    <property type="entry name" value="ATPase_F1/V1/A1_a/bsu_nucl-bd"/>
</dbReference>
<dbReference type="GO" id="GO:0043531">
    <property type="term" value="F:ADP binding"/>
    <property type="evidence" value="ECO:0007669"/>
    <property type="project" value="TreeGrafter"/>
</dbReference>
<protein>
    <recommendedName>
        <fullName evidence="14">ATPase F1/V1/A1 complex alpha/beta subunit nucleotide-binding domain-containing protein</fullName>
    </recommendedName>
</protein>
<proteinExistence type="inferred from homology"/>
<dbReference type="SUPFAM" id="SSF52540">
    <property type="entry name" value="P-loop containing nucleoside triphosphate hydrolases"/>
    <property type="match status" value="1"/>
</dbReference>
<reference evidence="13" key="1">
    <citation type="journal article" date="2014" name="Front. Microbiol.">
        <title>High frequency of phylogenetically diverse reductive dehalogenase-homologous genes in deep subseafloor sedimentary metagenomes.</title>
        <authorList>
            <person name="Kawai M."/>
            <person name="Futagami T."/>
            <person name="Toyoda A."/>
            <person name="Takaki Y."/>
            <person name="Nishi S."/>
            <person name="Hori S."/>
            <person name="Arai W."/>
            <person name="Tsubouchi T."/>
            <person name="Morono Y."/>
            <person name="Uchiyama I."/>
            <person name="Ito T."/>
            <person name="Fujiyama A."/>
            <person name="Inagaki F."/>
            <person name="Takami H."/>
        </authorList>
    </citation>
    <scope>NUCLEOTIDE SEQUENCE</scope>
    <source>
        <strain evidence="13">Expedition CK06-06</strain>
    </source>
</reference>
<keyword evidence="8" id="KW-0472">Membrane</keyword>
<keyword evidence="5" id="KW-0375">Hydrogen ion transport</keyword>
<dbReference type="PANTHER" id="PTHR48082">
    <property type="entry name" value="ATP SYNTHASE SUBUNIT ALPHA, MITOCHONDRIAL"/>
    <property type="match status" value="1"/>
</dbReference>
<dbReference type="InterPro" id="IPR023366">
    <property type="entry name" value="ATP_synth_asu-like_sf"/>
</dbReference>
<dbReference type="GO" id="GO:0045259">
    <property type="term" value="C:proton-transporting ATP synthase complex"/>
    <property type="evidence" value="ECO:0007669"/>
    <property type="project" value="UniProtKB-KW"/>
</dbReference>
<keyword evidence="6" id="KW-0067">ATP-binding</keyword>
<name>X1TVB5_9ZZZZ</name>
<comment type="subcellular location">
    <subcellularLocation>
        <location evidence="1">Membrane</location>
    </subcellularLocation>
</comment>
<evidence type="ECO:0000256" key="5">
    <source>
        <dbReference type="ARBA" id="ARBA00022781"/>
    </source>
</evidence>
<dbReference type="InterPro" id="IPR036121">
    <property type="entry name" value="ATPase_F1/V1/A1_a/bsu_N_sf"/>
</dbReference>
<evidence type="ECO:0000256" key="10">
    <source>
        <dbReference type="ARBA" id="ARBA00023310"/>
    </source>
</evidence>
<evidence type="ECO:0000256" key="3">
    <source>
        <dbReference type="ARBA" id="ARBA00022448"/>
    </source>
</evidence>
<feature type="non-terminal residue" evidence="13">
    <location>
        <position position="239"/>
    </location>
</feature>
<dbReference type="PANTHER" id="PTHR48082:SF2">
    <property type="entry name" value="ATP SYNTHASE SUBUNIT ALPHA, MITOCHONDRIAL"/>
    <property type="match status" value="1"/>
</dbReference>
<evidence type="ECO:0000256" key="7">
    <source>
        <dbReference type="ARBA" id="ARBA00023065"/>
    </source>
</evidence>
<dbReference type="SUPFAM" id="SSF50615">
    <property type="entry name" value="N-terminal domain of alpha and beta subunits of F1 ATP synthase"/>
    <property type="match status" value="1"/>
</dbReference>
<dbReference type="Pfam" id="PF02874">
    <property type="entry name" value="ATP-synt_ab_N"/>
    <property type="match status" value="1"/>
</dbReference>
<organism evidence="13">
    <name type="scientific">marine sediment metagenome</name>
    <dbReference type="NCBI Taxonomy" id="412755"/>
    <lineage>
        <taxon>unclassified sequences</taxon>
        <taxon>metagenomes</taxon>
        <taxon>ecological metagenomes</taxon>
    </lineage>
</organism>
<dbReference type="Gene3D" id="2.40.30.20">
    <property type="match status" value="1"/>
</dbReference>
<evidence type="ECO:0000256" key="2">
    <source>
        <dbReference type="ARBA" id="ARBA00008936"/>
    </source>
</evidence>